<dbReference type="PROSITE" id="PS00094">
    <property type="entry name" value="C5_MTASE_1"/>
    <property type="match status" value="1"/>
</dbReference>
<evidence type="ECO:0000256" key="2">
    <source>
        <dbReference type="ARBA" id="ARBA00022679"/>
    </source>
</evidence>
<keyword evidence="3 6" id="KW-0949">S-adenosyl-L-methionine</keyword>
<dbReference type="InterPro" id="IPR050390">
    <property type="entry name" value="C5-Methyltransferase"/>
</dbReference>
<name>A0A7X4HGU6_9BURK</name>
<feature type="active site" evidence="6">
    <location>
        <position position="217"/>
    </location>
</feature>
<comment type="similarity">
    <text evidence="6 7">Belongs to the class I-like SAM-binding methyltransferase superfamily. C5-methyltransferase family.</text>
</comment>
<evidence type="ECO:0000256" key="5">
    <source>
        <dbReference type="ARBA" id="ARBA00047422"/>
    </source>
</evidence>
<gene>
    <name evidence="9" type="primary">dcm</name>
    <name evidence="9" type="ORF">GTP77_22960</name>
</gene>
<comment type="catalytic activity">
    <reaction evidence="5 8">
        <text>a 2'-deoxycytidine in DNA + S-adenosyl-L-methionine = a 5-methyl-2'-deoxycytidine in DNA + S-adenosyl-L-homocysteine + H(+)</text>
        <dbReference type="Rhea" id="RHEA:13681"/>
        <dbReference type="Rhea" id="RHEA-COMP:11369"/>
        <dbReference type="Rhea" id="RHEA-COMP:11370"/>
        <dbReference type="ChEBI" id="CHEBI:15378"/>
        <dbReference type="ChEBI" id="CHEBI:57856"/>
        <dbReference type="ChEBI" id="CHEBI:59789"/>
        <dbReference type="ChEBI" id="CHEBI:85452"/>
        <dbReference type="ChEBI" id="CHEBI:85454"/>
        <dbReference type="EC" id="2.1.1.37"/>
    </reaction>
</comment>
<dbReference type="GO" id="GO:0009307">
    <property type="term" value="P:DNA restriction-modification system"/>
    <property type="evidence" value="ECO:0007669"/>
    <property type="project" value="UniProtKB-KW"/>
</dbReference>
<dbReference type="Pfam" id="PF00145">
    <property type="entry name" value="DNA_methylase"/>
    <property type="match status" value="1"/>
</dbReference>
<dbReference type="GO" id="GO:0003886">
    <property type="term" value="F:DNA (cytosine-5-)-methyltransferase activity"/>
    <property type="evidence" value="ECO:0007669"/>
    <property type="project" value="UniProtKB-EC"/>
</dbReference>
<dbReference type="InterPro" id="IPR031303">
    <property type="entry name" value="C5_meth_CS"/>
</dbReference>
<dbReference type="InterPro" id="IPR029063">
    <property type="entry name" value="SAM-dependent_MTases_sf"/>
</dbReference>
<evidence type="ECO:0000313" key="9">
    <source>
        <dbReference type="EMBL" id="MYN10187.1"/>
    </source>
</evidence>
<dbReference type="PROSITE" id="PS51679">
    <property type="entry name" value="SAM_MT_C5"/>
    <property type="match status" value="1"/>
</dbReference>
<evidence type="ECO:0000256" key="8">
    <source>
        <dbReference type="RuleBase" id="RU000417"/>
    </source>
</evidence>
<evidence type="ECO:0000256" key="1">
    <source>
        <dbReference type="ARBA" id="ARBA00022603"/>
    </source>
</evidence>
<keyword evidence="1 6" id="KW-0489">Methyltransferase</keyword>
<dbReference type="SUPFAM" id="SSF53335">
    <property type="entry name" value="S-adenosyl-L-methionine-dependent methyltransferases"/>
    <property type="match status" value="1"/>
</dbReference>
<evidence type="ECO:0000256" key="3">
    <source>
        <dbReference type="ARBA" id="ARBA00022691"/>
    </source>
</evidence>
<protein>
    <recommendedName>
        <fullName evidence="8">Cytosine-specific methyltransferase</fullName>
        <ecNumber evidence="8">2.1.1.37</ecNumber>
    </recommendedName>
</protein>
<reference evidence="9 10" key="1">
    <citation type="submission" date="2019-12" db="EMBL/GenBank/DDBJ databases">
        <title>Novel species isolated from a subtropical stream in China.</title>
        <authorList>
            <person name="Lu H."/>
        </authorList>
    </citation>
    <scope>NUCLEOTIDE SEQUENCE [LARGE SCALE GENOMIC DNA]</scope>
    <source>
        <strain evidence="9 10">FT127W</strain>
    </source>
</reference>
<evidence type="ECO:0000313" key="10">
    <source>
        <dbReference type="Proteomes" id="UP000450676"/>
    </source>
</evidence>
<dbReference type="InterPro" id="IPR001525">
    <property type="entry name" value="C5_MeTfrase"/>
</dbReference>
<comment type="caution">
    <text evidence="9">The sequence shown here is derived from an EMBL/GenBank/DDBJ whole genome shotgun (WGS) entry which is preliminary data.</text>
</comment>
<dbReference type="Gene3D" id="3.90.120.10">
    <property type="entry name" value="DNA Methylase, subunit A, domain 2"/>
    <property type="match status" value="1"/>
</dbReference>
<dbReference type="AlphaFoldDB" id="A0A7X4HGU6"/>
<keyword evidence="4" id="KW-0680">Restriction system</keyword>
<dbReference type="PROSITE" id="PS00095">
    <property type="entry name" value="C5_MTASE_2"/>
    <property type="match status" value="1"/>
</dbReference>
<dbReference type="GO" id="GO:0044027">
    <property type="term" value="P:negative regulation of gene expression via chromosomal CpG island methylation"/>
    <property type="evidence" value="ECO:0007669"/>
    <property type="project" value="TreeGrafter"/>
</dbReference>
<dbReference type="PRINTS" id="PR00105">
    <property type="entry name" value="C5METTRFRASE"/>
</dbReference>
<keyword evidence="2 6" id="KW-0808">Transferase</keyword>
<accession>A0A7X4HGU6</accession>
<organism evidence="9 10">
    <name type="scientific">Pseudoduganella aquatica</name>
    <dbReference type="NCBI Taxonomy" id="2660641"/>
    <lineage>
        <taxon>Bacteria</taxon>
        <taxon>Pseudomonadati</taxon>
        <taxon>Pseudomonadota</taxon>
        <taxon>Betaproteobacteria</taxon>
        <taxon>Burkholderiales</taxon>
        <taxon>Oxalobacteraceae</taxon>
        <taxon>Telluria group</taxon>
        <taxon>Pseudoduganella</taxon>
    </lineage>
</organism>
<dbReference type="RefSeq" id="WP_161074476.1">
    <property type="nucleotide sequence ID" value="NZ_WWCU01000033.1"/>
</dbReference>
<keyword evidence="10" id="KW-1185">Reference proteome</keyword>
<dbReference type="Proteomes" id="UP000450676">
    <property type="component" value="Unassembled WGS sequence"/>
</dbReference>
<dbReference type="PANTHER" id="PTHR10629">
    <property type="entry name" value="CYTOSINE-SPECIFIC METHYLTRANSFERASE"/>
    <property type="match status" value="1"/>
</dbReference>
<dbReference type="GO" id="GO:0032259">
    <property type="term" value="P:methylation"/>
    <property type="evidence" value="ECO:0007669"/>
    <property type="project" value="UniProtKB-KW"/>
</dbReference>
<dbReference type="EC" id="2.1.1.37" evidence="8"/>
<evidence type="ECO:0000256" key="6">
    <source>
        <dbReference type="PROSITE-ProRule" id="PRU01016"/>
    </source>
</evidence>
<dbReference type="GO" id="GO:0003677">
    <property type="term" value="F:DNA binding"/>
    <property type="evidence" value="ECO:0007669"/>
    <property type="project" value="TreeGrafter"/>
</dbReference>
<dbReference type="InterPro" id="IPR018117">
    <property type="entry name" value="C5_DNA_meth_AS"/>
</dbReference>
<proteinExistence type="inferred from homology"/>
<sequence>MNRIESKAGKSTKASKAPAAVRVFAKPVSASAVVAMDGEETFDHPGAKASIQCAEMNGEWIAEFKFRFRSGLYQACTLPLTTSSERRASRAKAVGGAALRLLESLRSALAGDTLGKAQQAAADALEAWAQRLVDASIVDNKPLQGLRFLDVFAGIGGFHIALSDLGASCAGAIELDAEARKTYRANHAGSYPLHNDIRTASPSQFGQVDIVCGGFPCQSFSMAGDRAGFNDADKGALFFEIARLIGALSPSIAILENVKGLCSHDDGRTFETVLDTLTDLGYSVSTRVLNAGDFGLPQMRERLFFVCLHDRILANRATPYSFPRGSDASKIVADILGRSPPGSACRRPMTRLKPDPKGRWQKIEVVGLIDGKDCQGYRVASSLGKGFTLCANSGGVVGKTGLYRIGKIVRALTKHEAARMQGFPESFKPHASASFALKQFGNSVAIPVVGAVASTILPFLGPCPHK</sequence>
<dbReference type="PANTHER" id="PTHR10629:SF52">
    <property type="entry name" value="DNA (CYTOSINE-5)-METHYLTRANSFERASE 1"/>
    <property type="match status" value="1"/>
</dbReference>
<dbReference type="EMBL" id="WWCU01000033">
    <property type="protein sequence ID" value="MYN10187.1"/>
    <property type="molecule type" value="Genomic_DNA"/>
</dbReference>
<evidence type="ECO:0000256" key="4">
    <source>
        <dbReference type="ARBA" id="ARBA00022747"/>
    </source>
</evidence>
<dbReference type="Gene3D" id="3.40.50.150">
    <property type="entry name" value="Vaccinia Virus protein VP39"/>
    <property type="match status" value="1"/>
</dbReference>
<dbReference type="CDD" id="cd00315">
    <property type="entry name" value="Cyt_C5_DNA_methylase"/>
    <property type="match status" value="1"/>
</dbReference>
<dbReference type="NCBIfam" id="TIGR00675">
    <property type="entry name" value="dcm"/>
    <property type="match status" value="1"/>
</dbReference>
<evidence type="ECO:0000256" key="7">
    <source>
        <dbReference type="RuleBase" id="RU000416"/>
    </source>
</evidence>